<evidence type="ECO:0000256" key="2">
    <source>
        <dbReference type="ARBA" id="ARBA00022840"/>
    </source>
</evidence>
<dbReference type="GO" id="GO:0005829">
    <property type="term" value="C:cytosol"/>
    <property type="evidence" value="ECO:0007669"/>
    <property type="project" value="TreeGrafter"/>
</dbReference>
<gene>
    <name evidence="6" type="ORF">B9G79_04695</name>
</gene>
<keyword evidence="1" id="KW-0547">Nucleotide-binding</keyword>
<dbReference type="PANTHER" id="PTHR11361:SF99">
    <property type="entry name" value="DNA MISMATCH REPAIR PROTEIN"/>
    <property type="match status" value="1"/>
</dbReference>
<evidence type="ECO:0000256" key="3">
    <source>
        <dbReference type="ARBA" id="ARBA00023125"/>
    </source>
</evidence>
<dbReference type="SUPFAM" id="SSF52540">
    <property type="entry name" value="P-loop containing nucleoside triphosphate hydrolases"/>
    <property type="match status" value="1"/>
</dbReference>
<dbReference type="SMART" id="SM00534">
    <property type="entry name" value="MUTSac"/>
    <property type="match status" value="1"/>
</dbReference>
<dbReference type="InterPro" id="IPR000432">
    <property type="entry name" value="DNA_mismatch_repair_MutS_C"/>
</dbReference>
<sequence length="610" mass="68307">MTDTASVPGTLTKSLNNAQALHRKEQRLNLLLTRWQAKLQSHQSGRLISGLLFFASLVPLSMNAEARVGFAVPAVVLLVFIYLVIRTRNIARHLQHLQRLQQFVVRQKKRCLGQMSGRSWKQAHEASAEYPMIRDLGLVGSHSLWTVLDETFSEGGLRRLLHWMSVAPLSPDLLHKRQQQIQALRPQTWFFTRLGIQANSNELNLSTLQIQEFLKSSFVGPQFMKLFVANLLLWVLTALLLVFSVTTKTALPAMLFAAFPLLSLVSLGSVGRAFMQGTGLSHHLSALAPLFLAIEKKCESSPALAQLCPQIFKVRPSKTSQKLDTVLGFVGTQTNPILHFILNAMLPWTVTSVFFLERLRQKMVKDFPQCVTELSEFEVLGSLLIFDKYQTQTYPVLSGAMNLQCVQVFHPLLDRNKAVANDFGFPHSKSLGLLTGSNMSGKSTFLRTMGINQILANMGAPVFADSYQTVPMKVETCIEVSDSLRDGYSYFYAEVRRLRDILQTAATDTPVLYLIDEIFRGTNNRERQIGSRAVIQTLANEKTSLGFISTHDLELTVLEQSSPSVMNLHFREDIDSSGKMVFHYHLNQGPCPTTNALRIMAAEGIKVDEV</sequence>
<dbReference type="GO" id="GO:0005524">
    <property type="term" value="F:ATP binding"/>
    <property type="evidence" value="ECO:0007669"/>
    <property type="project" value="UniProtKB-KW"/>
</dbReference>
<dbReference type="Gene3D" id="3.40.50.300">
    <property type="entry name" value="P-loop containing nucleotide triphosphate hydrolases"/>
    <property type="match status" value="1"/>
</dbReference>
<organism evidence="6 7">
    <name type="scientific">Bdellovibrio bacteriovorus</name>
    <dbReference type="NCBI Taxonomy" id="959"/>
    <lineage>
        <taxon>Bacteria</taxon>
        <taxon>Pseudomonadati</taxon>
        <taxon>Bdellovibrionota</taxon>
        <taxon>Bdellovibrionia</taxon>
        <taxon>Bdellovibrionales</taxon>
        <taxon>Pseudobdellovibrionaceae</taxon>
        <taxon>Bdellovibrio</taxon>
    </lineage>
</organism>
<feature type="transmembrane region" description="Helical" evidence="4">
    <location>
        <begin position="249"/>
        <end position="267"/>
    </location>
</feature>
<dbReference type="OrthoDB" id="9802448at2"/>
<keyword evidence="2" id="KW-0067">ATP-binding</keyword>
<keyword evidence="4" id="KW-1133">Transmembrane helix</keyword>
<dbReference type="GO" id="GO:0030983">
    <property type="term" value="F:mismatched DNA binding"/>
    <property type="evidence" value="ECO:0007669"/>
    <property type="project" value="InterPro"/>
</dbReference>
<name>A0A1Z3N612_BDEBC</name>
<evidence type="ECO:0000259" key="5">
    <source>
        <dbReference type="SMART" id="SM00534"/>
    </source>
</evidence>
<accession>A0A1Z3N612</accession>
<dbReference type="GO" id="GO:0006298">
    <property type="term" value="P:mismatch repair"/>
    <property type="evidence" value="ECO:0007669"/>
    <property type="project" value="InterPro"/>
</dbReference>
<feature type="transmembrane region" description="Helical" evidence="4">
    <location>
        <begin position="68"/>
        <end position="85"/>
    </location>
</feature>
<keyword evidence="3" id="KW-0238">DNA-binding</keyword>
<reference evidence="6 7" key="1">
    <citation type="submission" date="2017-04" db="EMBL/GenBank/DDBJ databases">
        <title>Whole genome sequence of Bdellovibrio bacteriovorus strain SSB218315.</title>
        <authorList>
            <person name="Oyedara O."/>
            <person name="Rodriguez-Perez M.A."/>
        </authorList>
    </citation>
    <scope>NUCLEOTIDE SEQUENCE [LARGE SCALE GENOMIC DNA]</scope>
    <source>
        <strain evidence="6 7">SSB218315</strain>
    </source>
</reference>
<evidence type="ECO:0000256" key="1">
    <source>
        <dbReference type="ARBA" id="ARBA00022741"/>
    </source>
</evidence>
<protein>
    <submittedName>
        <fullName evidence="6">DNA mismatch repair protein MutS</fullName>
    </submittedName>
</protein>
<dbReference type="GO" id="GO:0140664">
    <property type="term" value="F:ATP-dependent DNA damage sensor activity"/>
    <property type="evidence" value="ECO:0007669"/>
    <property type="project" value="InterPro"/>
</dbReference>
<feature type="domain" description="DNA mismatch repair proteins mutS family" evidence="5">
    <location>
        <begin position="429"/>
        <end position="609"/>
    </location>
</feature>
<feature type="transmembrane region" description="Helical" evidence="4">
    <location>
        <begin position="223"/>
        <end position="243"/>
    </location>
</feature>
<evidence type="ECO:0000256" key="4">
    <source>
        <dbReference type="SAM" id="Phobius"/>
    </source>
</evidence>
<dbReference type="CDD" id="cd03283">
    <property type="entry name" value="ABC_MutS-like"/>
    <property type="match status" value="1"/>
</dbReference>
<dbReference type="RefSeq" id="WP_088564506.1">
    <property type="nucleotide sequence ID" value="NZ_CP020946.1"/>
</dbReference>
<dbReference type="Proteomes" id="UP000197003">
    <property type="component" value="Chromosome"/>
</dbReference>
<keyword evidence="4" id="KW-0812">Transmembrane</keyword>
<dbReference type="InterPro" id="IPR036187">
    <property type="entry name" value="DNA_mismatch_repair_MutS_sf"/>
</dbReference>
<proteinExistence type="predicted"/>
<keyword evidence="4" id="KW-0472">Membrane</keyword>
<feature type="transmembrane region" description="Helical" evidence="4">
    <location>
        <begin position="337"/>
        <end position="356"/>
    </location>
</feature>
<dbReference type="AlphaFoldDB" id="A0A1Z3N612"/>
<evidence type="ECO:0000313" key="7">
    <source>
        <dbReference type="Proteomes" id="UP000197003"/>
    </source>
</evidence>
<dbReference type="InterPro" id="IPR045076">
    <property type="entry name" value="MutS"/>
</dbReference>
<dbReference type="InterPro" id="IPR027417">
    <property type="entry name" value="P-loop_NTPase"/>
</dbReference>
<evidence type="ECO:0000313" key="6">
    <source>
        <dbReference type="EMBL" id="ASD62914.1"/>
    </source>
</evidence>
<dbReference type="SUPFAM" id="SSF48334">
    <property type="entry name" value="DNA repair protein MutS, domain III"/>
    <property type="match status" value="1"/>
</dbReference>
<dbReference type="PANTHER" id="PTHR11361">
    <property type="entry name" value="DNA MISMATCH REPAIR PROTEIN MUTS FAMILY MEMBER"/>
    <property type="match status" value="1"/>
</dbReference>
<dbReference type="EMBL" id="CP020946">
    <property type="protein sequence ID" value="ASD62914.1"/>
    <property type="molecule type" value="Genomic_DNA"/>
</dbReference>
<dbReference type="Pfam" id="PF00488">
    <property type="entry name" value="MutS_V"/>
    <property type="match status" value="1"/>
</dbReference>